<feature type="transmembrane region" description="Helical" evidence="1">
    <location>
        <begin position="141"/>
        <end position="160"/>
    </location>
</feature>
<name>A0A3S2NRZ4_ORYJA</name>
<dbReference type="Pfam" id="PF13895">
    <property type="entry name" value="Ig_2"/>
    <property type="match status" value="1"/>
</dbReference>
<evidence type="ECO:0000256" key="1">
    <source>
        <dbReference type="SAM" id="Phobius"/>
    </source>
</evidence>
<dbReference type="InterPro" id="IPR013783">
    <property type="entry name" value="Ig-like_fold"/>
</dbReference>
<gene>
    <name evidence="4" type="ORF">OJAV_G00203680</name>
</gene>
<evidence type="ECO:0000256" key="2">
    <source>
        <dbReference type="SAM" id="SignalP"/>
    </source>
</evidence>
<organism evidence="4 5">
    <name type="scientific">Oryzias javanicus</name>
    <name type="common">Javanese ricefish</name>
    <name type="synonym">Aplocheilus javanicus</name>
    <dbReference type="NCBI Taxonomy" id="123683"/>
    <lineage>
        <taxon>Eukaryota</taxon>
        <taxon>Metazoa</taxon>
        <taxon>Chordata</taxon>
        <taxon>Craniata</taxon>
        <taxon>Vertebrata</taxon>
        <taxon>Euteleostomi</taxon>
        <taxon>Actinopterygii</taxon>
        <taxon>Neopterygii</taxon>
        <taxon>Teleostei</taxon>
        <taxon>Neoteleostei</taxon>
        <taxon>Acanthomorphata</taxon>
        <taxon>Ovalentaria</taxon>
        <taxon>Atherinomorphae</taxon>
        <taxon>Beloniformes</taxon>
        <taxon>Adrianichthyidae</taxon>
        <taxon>Oryziinae</taxon>
        <taxon>Oryzias</taxon>
    </lineage>
</organism>
<dbReference type="PROSITE" id="PS50835">
    <property type="entry name" value="IG_LIKE"/>
    <property type="match status" value="1"/>
</dbReference>
<dbReference type="OrthoDB" id="8915654at2759"/>
<protein>
    <recommendedName>
        <fullName evidence="3">Ig-like domain-containing protein</fullName>
    </recommendedName>
</protein>
<keyword evidence="1" id="KW-1133">Transmembrane helix</keyword>
<dbReference type="SUPFAM" id="SSF48726">
    <property type="entry name" value="Immunoglobulin"/>
    <property type="match status" value="1"/>
</dbReference>
<keyword evidence="2" id="KW-0732">Signal</keyword>
<reference evidence="4 5" key="1">
    <citation type="submission" date="2018-11" db="EMBL/GenBank/DDBJ databases">
        <authorList>
            <person name="Lopez-Roques C."/>
            <person name="Donnadieu C."/>
            <person name="Bouchez O."/>
            <person name="Klopp C."/>
            <person name="Cabau C."/>
            <person name="Zahm M."/>
        </authorList>
    </citation>
    <scope>NUCLEOTIDE SEQUENCE [LARGE SCALE GENOMIC DNA]</scope>
    <source>
        <strain evidence="4">RS831</strain>
        <tissue evidence="4">Whole body</tissue>
    </source>
</reference>
<dbReference type="EMBL" id="CM012457">
    <property type="protein sequence ID" value="RVE57866.1"/>
    <property type="molecule type" value="Genomic_DNA"/>
</dbReference>
<dbReference type="Proteomes" id="UP000283210">
    <property type="component" value="Chromosome 21"/>
</dbReference>
<dbReference type="Gene3D" id="2.60.40.10">
    <property type="entry name" value="Immunoglobulins"/>
    <property type="match status" value="1"/>
</dbReference>
<feature type="chain" id="PRO_5018527192" description="Ig-like domain-containing protein" evidence="2">
    <location>
        <begin position="26"/>
        <end position="170"/>
    </location>
</feature>
<dbReference type="AlphaFoldDB" id="A0A3S2NRZ4"/>
<feature type="signal peptide" evidence="2">
    <location>
        <begin position="1"/>
        <end position="25"/>
    </location>
</feature>
<dbReference type="InterPro" id="IPR036179">
    <property type="entry name" value="Ig-like_dom_sf"/>
</dbReference>
<reference evidence="4 5" key="2">
    <citation type="submission" date="2019-01" db="EMBL/GenBank/DDBJ databases">
        <title>A chromosome length genome reference of the Java medaka (oryzias javanicus).</title>
        <authorList>
            <person name="Herpin A."/>
            <person name="Takehana Y."/>
            <person name="Naruse K."/>
            <person name="Ansai S."/>
            <person name="Kawaguchi M."/>
        </authorList>
    </citation>
    <scope>NUCLEOTIDE SEQUENCE [LARGE SCALE GENOMIC DNA]</scope>
    <source>
        <strain evidence="4">RS831</strain>
        <tissue evidence="4">Whole body</tissue>
    </source>
</reference>
<proteinExistence type="predicted"/>
<feature type="domain" description="Ig-like" evidence="3">
    <location>
        <begin position="20"/>
        <end position="125"/>
    </location>
</feature>
<sequence>MVIMFWRNTAVLILIQLIQPQMIFADPPLTEHRSLKVSRGDSVTLTCNVPLNEGAVFQWSKENVSFHRSIVLSAAIPNLASLKMSIKSDLPTKLTVVNVQEEEEGLYSCTVGDRNGFREITWNLTLSEEVKGTNRSVYSVLRIPIAAGFLLCCVILVVCVHRKYGRRESQ</sequence>
<dbReference type="SMART" id="SM00409">
    <property type="entry name" value="IG"/>
    <property type="match status" value="1"/>
</dbReference>
<evidence type="ECO:0000313" key="4">
    <source>
        <dbReference type="EMBL" id="RVE57866.1"/>
    </source>
</evidence>
<keyword evidence="1" id="KW-0812">Transmembrane</keyword>
<dbReference type="SMART" id="SM00408">
    <property type="entry name" value="IGc2"/>
    <property type="match status" value="1"/>
</dbReference>
<dbReference type="InterPro" id="IPR007110">
    <property type="entry name" value="Ig-like_dom"/>
</dbReference>
<accession>A0A3S2NRZ4</accession>
<keyword evidence="1" id="KW-0472">Membrane</keyword>
<dbReference type="InterPro" id="IPR003598">
    <property type="entry name" value="Ig_sub2"/>
</dbReference>
<dbReference type="InterPro" id="IPR003599">
    <property type="entry name" value="Ig_sub"/>
</dbReference>
<evidence type="ECO:0000259" key="3">
    <source>
        <dbReference type="PROSITE" id="PS50835"/>
    </source>
</evidence>
<evidence type="ECO:0000313" key="5">
    <source>
        <dbReference type="Proteomes" id="UP000283210"/>
    </source>
</evidence>
<keyword evidence="5" id="KW-1185">Reference proteome</keyword>